<evidence type="ECO:0000256" key="1">
    <source>
        <dbReference type="ARBA" id="ARBA00004377"/>
    </source>
</evidence>
<evidence type="ECO:0000256" key="6">
    <source>
        <dbReference type="ARBA" id="ARBA00022692"/>
    </source>
</evidence>
<keyword evidence="17" id="KW-0175">Coiled coil</keyword>
<comment type="subcellular location">
    <subcellularLocation>
        <location evidence="1">Cell inner membrane</location>
        <topology evidence="1">Single-pass membrane protein</topology>
    </subcellularLocation>
    <subcellularLocation>
        <location evidence="15">Cell membrane</location>
        <topology evidence="15">Single-pass membrane protein</topology>
    </subcellularLocation>
</comment>
<dbReference type="GO" id="GO:0005886">
    <property type="term" value="C:plasma membrane"/>
    <property type="evidence" value="ECO:0007669"/>
    <property type="project" value="UniProtKB-SubCell"/>
</dbReference>
<evidence type="ECO:0000256" key="11">
    <source>
        <dbReference type="ARBA" id="ARBA00023310"/>
    </source>
</evidence>
<keyword evidence="10 15" id="KW-0472">Membrane</keyword>
<dbReference type="CDD" id="cd06503">
    <property type="entry name" value="ATP-synt_Fo_b"/>
    <property type="match status" value="1"/>
</dbReference>
<evidence type="ECO:0000256" key="8">
    <source>
        <dbReference type="ARBA" id="ARBA00022989"/>
    </source>
</evidence>
<evidence type="ECO:0000256" key="3">
    <source>
        <dbReference type="ARBA" id="ARBA00022448"/>
    </source>
</evidence>
<sequence length="185" mass="20694">MRRFITRTQASGSSARHGGVMPQLDFADYAPQLVWLVITFGIMYLLMARVALPRIATVIEERRDRIANDLAQAEQLRRETDEAIAAYEKALADAKARANAIAQETRDRLNEELAQERQQKEAEINERLERAEQEIAKTKEQALAHVEEIARDTTAALVEQLLGEKVSDQALESAVSRATSKHGVA</sequence>
<organism evidence="18 19">
    <name type="scientific">Dichotomicrobium thermohalophilum</name>
    <dbReference type="NCBI Taxonomy" id="933063"/>
    <lineage>
        <taxon>Bacteria</taxon>
        <taxon>Pseudomonadati</taxon>
        <taxon>Pseudomonadota</taxon>
        <taxon>Alphaproteobacteria</taxon>
        <taxon>Hyphomicrobiales</taxon>
        <taxon>Hyphomicrobiaceae</taxon>
        <taxon>Dichotomicrobium</taxon>
    </lineage>
</organism>
<dbReference type="InterPro" id="IPR002146">
    <property type="entry name" value="ATP_synth_b/b'su_bac/chlpt"/>
</dbReference>
<comment type="caution">
    <text evidence="18">The sequence shown here is derived from an EMBL/GenBank/DDBJ whole genome shotgun (WGS) entry which is preliminary data.</text>
</comment>
<dbReference type="HAMAP" id="MF_01398">
    <property type="entry name" value="ATP_synth_b_bprime"/>
    <property type="match status" value="1"/>
</dbReference>
<dbReference type="Gene3D" id="6.10.250.1580">
    <property type="match status" value="1"/>
</dbReference>
<evidence type="ECO:0000256" key="7">
    <source>
        <dbReference type="ARBA" id="ARBA00022781"/>
    </source>
</evidence>
<keyword evidence="11 15" id="KW-0066">ATP synthesis</keyword>
<reference evidence="18 19" key="1">
    <citation type="submission" date="2018-08" db="EMBL/GenBank/DDBJ databases">
        <title>Genomic Encyclopedia of Archaeal and Bacterial Type Strains, Phase II (KMG-II): from individual species to whole genera.</title>
        <authorList>
            <person name="Goeker M."/>
        </authorList>
    </citation>
    <scope>NUCLEOTIDE SEQUENCE [LARGE SCALE GENOMIC DNA]</scope>
    <source>
        <strain evidence="18 19">DSM 5002</strain>
    </source>
</reference>
<keyword evidence="4 15" id="KW-1003">Cell membrane</keyword>
<comment type="similarity">
    <text evidence="2 15 16">Belongs to the ATPase B chain family.</text>
</comment>
<evidence type="ECO:0000256" key="2">
    <source>
        <dbReference type="ARBA" id="ARBA00005513"/>
    </source>
</evidence>
<evidence type="ECO:0000256" key="12">
    <source>
        <dbReference type="ARBA" id="ARBA00025198"/>
    </source>
</evidence>
<keyword evidence="7 15" id="KW-0375">Hydrogen ion transport</keyword>
<keyword evidence="5 15" id="KW-0138">CF(0)</keyword>
<evidence type="ECO:0000256" key="10">
    <source>
        <dbReference type="ARBA" id="ARBA00023136"/>
    </source>
</evidence>
<evidence type="ECO:0000256" key="14">
    <source>
        <dbReference type="ARBA" id="ARBA00025830"/>
    </source>
</evidence>
<evidence type="ECO:0000256" key="5">
    <source>
        <dbReference type="ARBA" id="ARBA00022547"/>
    </source>
</evidence>
<gene>
    <name evidence="15" type="primary">atpF</name>
    <name evidence="18" type="ORF">BXY53_1506</name>
</gene>
<dbReference type="EMBL" id="QXDF01000001">
    <property type="protein sequence ID" value="RIA56400.1"/>
    <property type="molecule type" value="Genomic_DNA"/>
</dbReference>
<evidence type="ECO:0000313" key="19">
    <source>
        <dbReference type="Proteomes" id="UP000266273"/>
    </source>
</evidence>
<keyword evidence="19" id="KW-1185">Reference proteome</keyword>
<dbReference type="Proteomes" id="UP000266273">
    <property type="component" value="Unassembled WGS sequence"/>
</dbReference>
<evidence type="ECO:0000256" key="13">
    <source>
        <dbReference type="ARBA" id="ARBA00025614"/>
    </source>
</evidence>
<accession>A0A397Q4F8</accession>
<keyword evidence="9 15" id="KW-0406">Ion transport</keyword>
<comment type="subunit">
    <text evidence="14 15">F-type ATPases have 2 components, F(1) - the catalytic core - and F(0) - the membrane proton channel. F(1) has five subunits: alpha(3), beta(3), gamma(1), delta(1), epsilon(1). F(0) has three main subunits: a(1), b(2) and c(10-14). The alpha and beta chains form an alternating ring which encloses part of the gamma chain. F(1) is attached to F(0) by a central stalk formed by the gamma and epsilon chains, while a peripheral stalk is formed by the delta and b chains.</text>
</comment>
<evidence type="ECO:0000313" key="18">
    <source>
        <dbReference type="EMBL" id="RIA56400.1"/>
    </source>
</evidence>
<evidence type="ECO:0000256" key="9">
    <source>
        <dbReference type="ARBA" id="ARBA00023065"/>
    </source>
</evidence>
<dbReference type="GO" id="GO:0045259">
    <property type="term" value="C:proton-transporting ATP synthase complex"/>
    <property type="evidence" value="ECO:0007669"/>
    <property type="project" value="UniProtKB-KW"/>
</dbReference>
<keyword evidence="8 15" id="KW-1133">Transmembrane helix</keyword>
<proteinExistence type="inferred from homology"/>
<evidence type="ECO:0000256" key="16">
    <source>
        <dbReference type="RuleBase" id="RU003848"/>
    </source>
</evidence>
<keyword evidence="6 15" id="KW-0812">Transmembrane</keyword>
<evidence type="ECO:0000256" key="15">
    <source>
        <dbReference type="HAMAP-Rule" id="MF_01398"/>
    </source>
</evidence>
<dbReference type="AlphaFoldDB" id="A0A397Q4F8"/>
<evidence type="ECO:0000256" key="17">
    <source>
        <dbReference type="SAM" id="Coils"/>
    </source>
</evidence>
<dbReference type="PANTHER" id="PTHR33445">
    <property type="entry name" value="ATP SYNTHASE SUBUNIT B', CHLOROPLASTIC"/>
    <property type="match status" value="1"/>
</dbReference>
<dbReference type="InterPro" id="IPR050059">
    <property type="entry name" value="ATP_synthase_B_chain"/>
</dbReference>
<dbReference type="GO" id="GO:0046933">
    <property type="term" value="F:proton-transporting ATP synthase activity, rotational mechanism"/>
    <property type="evidence" value="ECO:0007669"/>
    <property type="project" value="UniProtKB-UniRule"/>
</dbReference>
<dbReference type="NCBIfam" id="NF006612">
    <property type="entry name" value="PRK09174.1"/>
    <property type="match status" value="1"/>
</dbReference>
<comment type="function">
    <text evidence="12 15">F(1)F(0) ATP synthase produces ATP from ADP in the presence of a proton or sodium gradient. F-type ATPases consist of two structural domains, F(1) containing the extramembraneous catalytic core and F(0) containing the membrane proton channel, linked together by a central stalk and a peripheral stalk. During catalysis, ATP synthesis in the catalytic domain of F(1) is coupled via a rotary mechanism of the central stalk subunits to proton translocation.</text>
</comment>
<dbReference type="Pfam" id="PF00430">
    <property type="entry name" value="ATP-synt_B"/>
    <property type="match status" value="1"/>
</dbReference>
<name>A0A397Q4F8_9HYPH</name>
<comment type="function">
    <text evidence="13">Component of the F(0) channel, it forms part of the peripheral stalk, linking F(1) to F(0). The b'-subunit is a diverged and duplicated form of b found in plants and photosynthetic bacteria.</text>
</comment>
<protein>
    <recommendedName>
        <fullName evidence="15">ATP synthase subunit b</fullName>
    </recommendedName>
    <alternativeName>
        <fullName evidence="15">ATP synthase F(0) sector subunit b</fullName>
    </alternativeName>
    <alternativeName>
        <fullName evidence="15">ATPase subunit I</fullName>
    </alternativeName>
    <alternativeName>
        <fullName evidence="15">F-type ATPase subunit b</fullName>
        <shortName evidence="15">F-ATPase subunit b</shortName>
    </alternativeName>
</protein>
<feature type="coiled-coil region" evidence="17">
    <location>
        <begin position="56"/>
        <end position="148"/>
    </location>
</feature>
<evidence type="ECO:0000256" key="4">
    <source>
        <dbReference type="ARBA" id="ARBA00022475"/>
    </source>
</evidence>
<dbReference type="PANTHER" id="PTHR33445:SF1">
    <property type="entry name" value="ATP SYNTHASE SUBUNIT B"/>
    <property type="match status" value="1"/>
</dbReference>
<feature type="transmembrane region" description="Helical" evidence="15">
    <location>
        <begin position="33"/>
        <end position="52"/>
    </location>
</feature>
<dbReference type="GO" id="GO:0046961">
    <property type="term" value="F:proton-transporting ATPase activity, rotational mechanism"/>
    <property type="evidence" value="ECO:0007669"/>
    <property type="project" value="TreeGrafter"/>
</dbReference>
<keyword evidence="3 15" id="KW-0813">Transport</keyword>